<name>A0A804RAU8_MAIZE</name>
<evidence type="ECO:0000313" key="6">
    <source>
        <dbReference type="Proteomes" id="UP000007305"/>
    </source>
</evidence>
<evidence type="ECO:0000256" key="4">
    <source>
        <dbReference type="ARBA" id="ARBA00022898"/>
    </source>
</evidence>
<dbReference type="AlphaFoldDB" id="A0A804RAU8"/>
<protein>
    <submittedName>
        <fullName evidence="5">Uncharacterized protein</fullName>
    </submittedName>
</protein>
<proteinExistence type="predicted"/>
<dbReference type="InParanoid" id="A0A804RAU8"/>
<dbReference type="GO" id="GO:0008483">
    <property type="term" value="F:transaminase activity"/>
    <property type="evidence" value="ECO:0007669"/>
    <property type="project" value="UniProtKB-KW"/>
</dbReference>
<comment type="cofactor">
    <cofactor evidence="1">
        <name>pyridoxal 5'-phosphate</name>
        <dbReference type="ChEBI" id="CHEBI:597326"/>
    </cofactor>
</comment>
<evidence type="ECO:0000256" key="3">
    <source>
        <dbReference type="ARBA" id="ARBA00022679"/>
    </source>
</evidence>
<evidence type="ECO:0000256" key="2">
    <source>
        <dbReference type="ARBA" id="ARBA00022576"/>
    </source>
</evidence>
<reference evidence="5" key="2">
    <citation type="submission" date="2019-07" db="EMBL/GenBank/DDBJ databases">
        <authorList>
            <person name="Seetharam A."/>
            <person name="Woodhouse M."/>
            <person name="Cannon E."/>
        </authorList>
    </citation>
    <scope>NUCLEOTIDE SEQUENCE [LARGE SCALE GENOMIC DNA]</scope>
    <source>
        <strain evidence="5">cv. B73</strain>
    </source>
</reference>
<dbReference type="InterPro" id="IPR015421">
    <property type="entry name" value="PyrdxlP-dep_Trfase_major"/>
</dbReference>
<keyword evidence="4" id="KW-0663">Pyridoxal phosphate</keyword>
<dbReference type="Gene3D" id="3.40.640.10">
    <property type="entry name" value="Type I PLP-dependent aspartate aminotransferase-like (Major domain)"/>
    <property type="match status" value="1"/>
</dbReference>
<dbReference type="InterPro" id="IPR019942">
    <property type="entry name" value="DapL/ALD1"/>
</dbReference>
<organism evidence="5 6">
    <name type="scientific">Zea mays</name>
    <name type="common">Maize</name>
    <dbReference type="NCBI Taxonomy" id="4577"/>
    <lineage>
        <taxon>Eukaryota</taxon>
        <taxon>Viridiplantae</taxon>
        <taxon>Streptophyta</taxon>
        <taxon>Embryophyta</taxon>
        <taxon>Tracheophyta</taxon>
        <taxon>Spermatophyta</taxon>
        <taxon>Magnoliopsida</taxon>
        <taxon>Liliopsida</taxon>
        <taxon>Poales</taxon>
        <taxon>Poaceae</taxon>
        <taxon>PACMAD clade</taxon>
        <taxon>Panicoideae</taxon>
        <taxon>Andropogonodae</taxon>
        <taxon>Andropogoneae</taxon>
        <taxon>Tripsacinae</taxon>
        <taxon>Zea</taxon>
    </lineage>
</organism>
<sequence>MRSASSSRLTPSTRRSMSSVFVCFPMNTSNRRSLPASRVSMTSHRRPAGRVSVDMRCVSRPTAVDMCTTKTNNVPRYANMSKLQAGYLFPEIARRRTDHLLKHPDAKIISLGIGDTSEPIPDAITNAMAEIARRRADHLLKHPDAKIISLGIGDTSEPIPDAITNAMAEIARRRADHLLKHPDAKIISLGIGDTSEPITDAITNAMAEIARRRADHLLKHPDAKIISLGIGDTSEPIPDAITNAMAEVPSCQTSVLLIIYIQPTKEISVFRYFQFYS</sequence>
<evidence type="ECO:0000256" key="1">
    <source>
        <dbReference type="ARBA" id="ARBA00001933"/>
    </source>
</evidence>
<dbReference type="PANTHER" id="PTHR43144">
    <property type="entry name" value="AMINOTRANSFERASE"/>
    <property type="match status" value="1"/>
</dbReference>
<reference evidence="5" key="3">
    <citation type="submission" date="2021-05" db="UniProtKB">
        <authorList>
            <consortium name="EnsemblPlants"/>
        </authorList>
    </citation>
    <scope>IDENTIFICATION</scope>
    <source>
        <strain evidence="5">cv. B73</strain>
    </source>
</reference>
<dbReference type="Gene3D" id="3.90.1150.10">
    <property type="entry name" value="Aspartate Aminotransferase, domain 1"/>
    <property type="match status" value="4"/>
</dbReference>
<dbReference type="EnsemblPlants" id="Zm00001eb396630_T001">
    <property type="protein sequence ID" value="Zm00001eb396630_P001"/>
    <property type="gene ID" value="Zm00001eb396630"/>
</dbReference>
<reference evidence="6" key="1">
    <citation type="journal article" date="2009" name="Science">
        <title>The B73 maize genome: complexity, diversity, and dynamics.</title>
        <authorList>
            <person name="Schnable P.S."/>
            <person name="Ware D."/>
            <person name="Fulton R.S."/>
            <person name="Stein J.C."/>
            <person name="Wei F."/>
            <person name="Pasternak S."/>
            <person name="Liang C."/>
            <person name="Zhang J."/>
            <person name="Fulton L."/>
            <person name="Graves T.A."/>
            <person name="Minx P."/>
            <person name="Reily A.D."/>
            <person name="Courtney L."/>
            <person name="Kruchowski S.S."/>
            <person name="Tomlinson C."/>
            <person name="Strong C."/>
            <person name="Delehaunty K."/>
            <person name="Fronick C."/>
            <person name="Courtney B."/>
            <person name="Rock S.M."/>
            <person name="Belter E."/>
            <person name="Du F."/>
            <person name="Kim K."/>
            <person name="Abbott R.M."/>
            <person name="Cotton M."/>
            <person name="Levy A."/>
            <person name="Marchetto P."/>
            <person name="Ochoa K."/>
            <person name="Jackson S.M."/>
            <person name="Gillam B."/>
            <person name="Chen W."/>
            <person name="Yan L."/>
            <person name="Higginbotham J."/>
            <person name="Cardenas M."/>
            <person name="Waligorski J."/>
            <person name="Applebaum E."/>
            <person name="Phelps L."/>
            <person name="Falcone J."/>
            <person name="Kanchi K."/>
            <person name="Thane T."/>
            <person name="Scimone A."/>
            <person name="Thane N."/>
            <person name="Henke J."/>
            <person name="Wang T."/>
            <person name="Ruppert J."/>
            <person name="Shah N."/>
            <person name="Rotter K."/>
            <person name="Hodges J."/>
            <person name="Ingenthron E."/>
            <person name="Cordes M."/>
            <person name="Kohlberg S."/>
            <person name="Sgro J."/>
            <person name="Delgado B."/>
            <person name="Mead K."/>
            <person name="Chinwalla A."/>
            <person name="Leonard S."/>
            <person name="Crouse K."/>
            <person name="Collura K."/>
            <person name="Kudrna D."/>
            <person name="Currie J."/>
            <person name="He R."/>
            <person name="Angelova A."/>
            <person name="Rajasekar S."/>
            <person name="Mueller T."/>
            <person name="Lomeli R."/>
            <person name="Scara G."/>
            <person name="Ko A."/>
            <person name="Delaney K."/>
            <person name="Wissotski M."/>
            <person name="Lopez G."/>
            <person name="Campos D."/>
            <person name="Braidotti M."/>
            <person name="Ashley E."/>
            <person name="Golser W."/>
            <person name="Kim H."/>
            <person name="Lee S."/>
            <person name="Lin J."/>
            <person name="Dujmic Z."/>
            <person name="Kim W."/>
            <person name="Talag J."/>
            <person name="Zuccolo A."/>
            <person name="Fan C."/>
            <person name="Sebastian A."/>
            <person name="Kramer M."/>
            <person name="Spiegel L."/>
            <person name="Nascimento L."/>
            <person name="Zutavern T."/>
            <person name="Miller B."/>
            <person name="Ambroise C."/>
            <person name="Muller S."/>
            <person name="Spooner W."/>
            <person name="Narechania A."/>
            <person name="Ren L."/>
            <person name="Wei S."/>
            <person name="Kumari S."/>
            <person name="Faga B."/>
            <person name="Levy M.J."/>
            <person name="McMahan L."/>
            <person name="Van Buren P."/>
            <person name="Vaughn M.W."/>
            <person name="Ying K."/>
            <person name="Yeh C.-T."/>
            <person name="Emrich S.J."/>
            <person name="Jia Y."/>
            <person name="Kalyanaraman A."/>
            <person name="Hsia A.-P."/>
            <person name="Barbazuk W.B."/>
            <person name="Baucom R.S."/>
            <person name="Brutnell T.P."/>
            <person name="Carpita N.C."/>
            <person name="Chaparro C."/>
            <person name="Chia J.-M."/>
            <person name="Deragon J.-M."/>
            <person name="Estill J.C."/>
            <person name="Fu Y."/>
            <person name="Jeddeloh J.A."/>
            <person name="Han Y."/>
            <person name="Lee H."/>
            <person name="Li P."/>
            <person name="Lisch D.R."/>
            <person name="Liu S."/>
            <person name="Liu Z."/>
            <person name="Nagel D.H."/>
            <person name="McCann M.C."/>
            <person name="SanMiguel P."/>
            <person name="Myers A.M."/>
            <person name="Nettleton D."/>
            <person name="Nguyen J."/>
            <person name="Penning B.W."/>
            <person name="Ponnala L."/>
            <person name="Schneider K.L."/>
            <person name="Schwartz D.C."/>
            <person name="Sharma A."/>
            <person name="Soderlund C."/>
            <person name="Springer N.M."/>
            <person name="Sun Q."/>
            <person name="Wang H."/>
            <person name="Waterman M."/>
            <person name="Westerman R."/>
            <person name="Wolfgruber T.K."/>
            <person name="Yang L."/>
            <person name="Yu Y."/>
            <person name="Zhang L."/>
            <person name="Zhou S."/>
            <person name="Zhu Q."/>
            <person name="Bennetzen J.L."/>
            <person name="Dawe R.K."/>
            <person name="Jiang J."/>
            <person name="Jiang N."/>
            <person name="Presting G.G."/>
            <person name="Wessler S.R."/>
            <person name="Aluru S."/>
            <person name="Martienssen R.A."/>
            <person name="Clifton S.W."/>
            <person name="McCombie W.R."/>
            <person name="Wing R.A."/>
            <person name="Wilson R.K."/>
        </authorList>
    </citation>
    <scope>NUCLEOTIDE SEQUENCE [LARGE SCALE GENOMIC DNA]</scope>
    <source>
        <strain evidence="6">cv. B73</strain>
    </source>
</reference>
<keyword evidence="2" id="KW-0032">Aminotransferase</keyword>
<accession>A0A804RAU8</accession>
<dbReference type="Gramene" id="Zm00001eb396630_T001">
    <property type="protein sequence ID" value="Zm00001eb396630_P001"/>
    <property type="gene ID" value="Zm00001eb396630"/>
</dbReference>
<keyword evidence="3" id="KW-0808">Transferase</keyword>
<evidence type="ECO:0000313" key="5">
    <source>
        <dbReference type="EnsemblPlants" id="Zm00001eb396630_P001"/>
    </source>
</evidence>
<dbReference type="InterPro" id="IPR015422">
    <property type="entry name" value="PyrdxlP-dep_Trfase_small"/>
</dbReference>
<keyword evidence="6" id="KW-1185">Reference proteome</keyword>
<dbReference type="Proteomes" id="UP000007305">
    <property type="component" value="Chromosome 9"/>
</dbReference>